<keyword evidence="1" id="KW-0472">Membrane</keyword>
<evidence type="ECO:0000256" key="1">
    <source>
        <dbReference type="SAM" id="Phobius"/>
    </source>
</evidence>
<keyword evidence="1" id="KW-1133">Transmembrane helix</keyword>
<dbReference type="RefSeq" id="WP_142540552.1">
    <property type="nucleotide sequence ID" value="NZ_BMIE01000002.1"/>
</dbReference>
<sequence>MKNDLDGENFIRTVLMTSVVIILELIRVLIIMAIVVGILGYFVGEVYVKISTDIDRYSWMTYIAIIAI</sequence>
<gene>
    <name evidence="2" type="ORF">FG382_19550</name>
</gene>
<reference evidence="2 3" key="1">
    <citation type="submission" date="2019-05" db="EMBL/GenBank/DDBJ databases">
        <title>Psychrobacillus vulpis sp. nov., a new species isolated from feces of a red fox that inhabits in The Tablas de Daimiel Natural Park, Albacete, Spain.</title>
        <authorList>
            <person name="Rodriguez M."/>
            <person name="Reina J.C."/>
            <person name="Bejar V."/>
            <person name="Llamas I."/>
        </authorList>
    </citation>
    <scope>NUCLEOTIDE SEQUENCE [LARGE SCALE GENOMIC DNA]</scope>
    <source>
        <strain evidence="2 3">NEAU-3TGS17</strain>
    </source>
</reference>
<comment type="caution">
    <text evidence="2">The sequence shown here is derived from an EMBL/GenBank/DDBJ whole genome shotgun (WGS) entry which is preliminary data.</text>
</comment>
<evidence type="ECO:0000313" key="3">
    <source>
        <dbReference type="Proteomes" id="UP000317316"/>
    </source>
</evidence>
<keyword evidence="1" id="KW-0812">Transmembrane</keyword>
<dbReference type="EMBL" id="VDGH01000013">
    <property type="protein sequence ID" value="TQR09578.1"/>
    <property type="molecule type" value="Genomic_DNA"/>
</dbReference>
<dbReference type="Proteomes" id="UP000317316">
    <property type="component" value="Unassembled WGS sequence"/>
</dbReference>
<proteinExistence type="predicted"/>
<organism evidence="2 3">
    <name type="scientific">Psychrobacillus lasiicapitis</name>
    <dbReference type="NCBI Taxonomy" id="1636719"/>
    <lineage>
        <taxon>Bacteria</taxon>
        <taxon>Bacillati</taxon>
        <taxon>Bacillota</taxon>
        <taxon>Bacilli</taxon>
        <taxon>Bacillales</taxon>
        <taxon>Bacillaceae</taxon>
        <taxon>Psychrobacillus</taxon>
    </lineage>
</organism>
<feature type="transmembrane region" description="Helical" evidence="1">
    <location>
        <begin position="20"/>
        <end position="43"/>
    </location>
</feature>
<keyword evidence="3" id="KW-1185">Reference proteome</keyword>
<accession>A0A544SWK2</accession>
<protein>
    <submittedName>
        <fullName evidence="2">Uncharacterized protein</fullName>
    </submittedName>
</protein>
<name>A0A544SWK2_9BACI</name>
<evidence type="ECO:0000313" key="2">
    <source>
        <dbReference type="EMBL" id="TQR09578.1"/>
    </source>
</evidence>
<dbReference type="AlphaFoldDB" id="A0A544SWK2"/>